<evidence type="ECO:0000313" key="1">
    <source>
        <dbReference type="EnsemblPlants" id="Bo1g139490.1"/>
    </source>
</evidence>
<dbReference type="AlphaFoldDB" id="A0A0D3AEB3"/>
<dbReference type="HOGENOM" id="CLU_2577154_0_0_1"/>
<evidence type="ECO:0000313" key="2">
    <source>
        <dbReference type="Proteomes" id="UP000032141"/>
    </source>
</evidence>
<accession>A0A0D3AEB3</accession>
<organism evidence="1 2">
    <name type="scientific">Brassica oleracea var. oleracea</name>
    <dbReference type="NCBI Taxonomy" id="109376"/>
    <lineage>
        <taxon>Eukaryota</taxon>
        <taxon>Viridiplantae</taxon>
        <taxon>Streptophyta</taxon>
        <taxon>Embryophyta</taxon>
        <taxon>Tracheophyta</taxon>
        <taxon>Spermatophyta</taxon>
        <taxon>Magnoliopsida</taxon>
        <taxon>eudicotyledons</taxon>
        <taxon>Gunneridae</taxon>
        <taxon>Pentapetalae</taxon>
        <taxon>rosids</taxon>
        <taxon>malvids</taxon>
        <taxon>Brassicales</taxon>
        <taxon>Brassicaceae</taxon>
        <taxon>Brassiceae</taxon>
        <taxon>Brassica</taxon>
    </lineage>
</organism>
<reference evidence="1" key="2">
    <citation type="submission" date="2015-03" db="UniProtKB">
        <authorList>
            <consortium name="EnsemblPlants"/>
        </authorList>
    </citation>
    <scope>IDENTIFICATION</scope>
</reference>
<keyword evidence="2" id="KW-1185">Reference proteome</keyword>
<sequence>MMYVSLKLGLIFWTSFVERFVSFFKACVLKQGLSIIFYLHFSSDLPHAEHQTKPCLTLTLTIDPISISCQRRMLWLSKVWD</sequence>
<protein>
    <submittedName>
        <fullName evidence="1">Uncharacterized protein</fullName>
    </submittedName>
</protein>
<dbReference type="EnsemblPlants" id="Bo1g139490.1">
    <property type="protein sequence ID" value="Bo1g139490.1"/>
    <property type="gene ID" value="Bo1g139490"/>
</dbReference>
<dbReference type="Proteomes" id="UP000032141">
    <property type="component" value="Chromosome C1"/>
</dbReference>
<proteinExistence type="predicted"/>
<name>A0A0D3AEB3_BRAOL</name>
<dbReference type="Gramene" id="Bo1g139490.1">
    <property type="protein sequence ID" value="Bo1g139490.1"/>
    <property type="gene ID" value="Bo1g139490"/>
</dbReference>
<reference evidence="1 2" key="1">
    <citation type="journal article" date="2014" name="Genome Biol.">
        <title>Transcriptome and methylome profiling reveals relics of genome dominance in the mesopolyploid Brassica oleracea.</title>
        <authorList>
            <person name="Parkin I.A."/>
            <person name="Koh C."/>
            <person name="Tang H."/>
            <person name="Robinson S.J."/>
            <person name="Kagale S."/>
            <person name="Clarke W.E."/>
            <person name="Town C.D."/>
            <person name="Nixon J."/>
            <person name="Krishnakumar V."/>
            <person name="Bidwell S.L."/>
            <person name="Denoeud F."/>
            <person name="Belcram H."/>
            <person name="Links M.G."/>
            <person name="Just J."/>
            <person name="Clarke C."/>
            <person name="Bender T."/>
            <person name="Huebert T."/>
            <person name="Mason A.S."/>
            <person name="Pires J.C."/>
            <person name="Barker G."/>
            <person name="Moore J."/>
            <person name="Walley P.G."/>
            <person name="Manoli S."/>
            <person name="Batley J."/>
            <person name="Edwards D."/>
            <person name="Nelson M.N."/>
            <person name="Wang X."/>
            <person name="Paterson A.H."/>
            <person name="King G."/>
            <person name="Bancroft I."/>
            <person name="Chalhoub B."/>
            <person name="Sharpe A.G."/>
        </authorList>
    </citation>
    <scope>NUCLEOTIDE SEQUENCE</scope>
    <source>
        <strain evidence="1 2">cv. TO1000</strain>
    </source>
</reference>